<comment type="caution">
    <text evidence="2">The sequence shown here is derived from an EMBL/GenBank/DDBJ whole genome shotgun (WGS) entry which is preliminary data.</text>
</comment>
<proteinExistence type="predicted"/>
<feature type="domain" description="XdhC Rossmann" evidence="1">
    <location>
        <begin position="79"/>
        <end position="220"/>
    </location>
</feature>
<dbReference type="EMBL" id="RBIG01000001">
    <property type="protein sequence ID" value="RKQ73079.1"/>
    <property type="molecule type" value="Genomic_DNA"/>
</dbReference>
<organism evidence="2 3">
    <name type="scientific">Oceanibaculum indicum</name>
    <dbReference type="NCBI Taxonomy" id="526216"/>
    <lineage>
        <taxon>Bacteria</taxon>
        <taxon>Pseudomonadati</taxon>
        <taxon>Pseudomonadota</taxon>
        <taxon>Alphaproteobacteria</taxon>
        <taxon>Rhodospirillales</taxon>
        <taxon>Oceanibaculaceae</taxon>
        <taxon>Oceanibaculum</taxon>
    </lineage>
</organism>
<evidence type="ECO:0000313" key="3">
    <source>
        <dbReference type="Proteomes" id="UP000277424"/>
    </source>
</evidence>
<reference evidence="2 3" key="1">
    <citation type="submission" date="2018-10" db="EMBL/GenBank/DDBJ databases">
        <title>Comparative analysis of microorganisms from saline springs in Andes Mountain Range, Colombia.</title>
        <authorList>
            <person name="Rubin E."/>
        </authorList>
    </citation>
    <scope>NUCLEOTIDE SEQUENCE [LARGE SCALE GENOMIC DNA]</scope>
    <source>
        <strain evidence="2 3">USBA 36</strain>
    </source>
</reference>
<evidence type="ECO:0000259" key="1">
    <source>
        <dbReference type="Pfam" id="PF13478"/>
    </source>
</evidence>
<dbReference type="Gene3D" id="3.40.50.720">
    <property type="entry name" value="NAD(P)-binding Rossmann-like Domain"/>
    <property type="match status" value="1"/>
</dbReference>
<gene>
    <name evidence="2" type="ORF">BCL74_0850</name>
</gene>
<dbReference type="AlphaFoldDB" id="A0A420WQ05"/>
<accession>A0A420WQ05</accession>
<name>A0A420WQ05_9PROT</name>
<dbReference type="Pfam" id="PF13478">
    <property type="entry name" value="XdhC_C"/>
    <property type="match status" value="1"/>
</dbReference>
<dbReference type="PANTHER" id="PTHR30388">
    <property type="entry name" value="ALDEHYDE OXIDOREDUCTASE MOLYBDENUM COFACTOR ASSEMBLY PROTEIN"/>
    <property type="match status" value="1"/>
</dbReference>
<dbReference type="InterPro" id="IPR027051">
    <property type="entry name" value="XdhC_Rossmann_dom"/>
</dbReference>
<dbReference type="OrthoDB" id="9815497at2"/>
<dbReference type="InterPro" id="IPR052698">
    <property type="entry name" value="MoCofactor_Util/Proc"/>
</dbReference>
<dbReference type="RefSeq" id="WP_121217809.1">
    <property type="nucleotide sequence ID" value="NZ_RBIG01000001.1"/>
</dbReference>
<protein>
    <submittedName>
        <fullName evidence="2">Xanthine dehydrogenase accessory factor</fullName>
    </submittedName>
</protein>
<dbReference type="PANTHER" id="PTHR30388:SF4">
    <property type="entry name" value="MOLYBDENUM COFACTOR INSERTION CHAPERONE PAOD"/>
    <property type="match status" value="1"/>
</dbReference>
<evidence type="ECO:0000313" key="2">
    <source>
        <dbReference type="EMBL" id="RKQ73079.1"/>
    </source>
</evidence>
<dbReference type="Proteomes" id="UP000277424">
    <property type="component" value="Unassembled WGS sequence"/>
</dbReference>
<sequence length="235" mass="25464">MQPAILKRLLEERAAKRPVALVTRIEGGQQAVVTPQEALGALELDAAPLAEIRRSLAEDRSGMIEGGYFVHVHNPPLRLILVGAVHIAQALAPMAAIAGYQVVIVDPRRAFATDERFPGITLDDRWPDEALEDLQPNRRTAVVTLTHDPKLDDPALMVALKSDAFYIGCLGSRKTHAKRLERLTEAGFGEADFQRIHGPLGLDIGAITPAEIAISALAEITETLRRAPEAEVKAA</sequence>